<evidence type="ECO:0000313" key="3">
    <source>
        <dbReference type="Proteomes" id="UP000823749"/>
    </source>
</evidence>
<comment type="caution">
    <text evidence="2">The sequence shown here is derived from an EMBL/GenBank/DDBJ whole genome shotgun (WGS) entry which is preliminary data.</text>
</comment>
<feature type="transmembrane region" description="Helical" evidence="1">
    <location>
        <begin position="78"/>
        <end position="100"/>
    </location>
</feature>
<feature type="transmembrane region" description="Helical" evidence="1">
    <location>
        <begin position="121"/>
        <end position="143"/>
    </location>
</feature>
<evidence type="ECO:0008006" key="4">
    <source>
        <dbReference type="Google" id="ProtNLM"/>
    </source>
</evidence>
<gene>
    <name evidence="2" type="ORF">RHGRI_001019</name>
</gene>
<keyword evidence="1" id="KW-1133">Transmembrane helix</keyword>
<reference evidence="2" key="1">
    <citation type="submission" date="2020-08" db="EMBL/GenBank/DDBJ databases">
        <title>Plant Genome Project.</title>
        <authorList>
            <person name="Zhang R.-G."/>
        </authorList>
    </citation>
    <scope>NUCLEOTIDE SEQUENCE</scope>
    <source>
        <strain evidence="2">WSP0</strain>
        <tissue evidence="2">Leaf</tissue>
    </source>
</reference>
<dbReference type="Proteomes" id="UP000823749">
    <property type="component" value="Chromosome 1"/>
</dbReference>
<sequence length="189" mass="20868">MVRATRPEQLLFLHRVRRPRHAAATFNVLIMSAVIGKATERISSAKWHALVLANLGLLLGLIQIYQNRKVSPYETRPATMAISLAVLCISVFAPAALLKFKAVKVEEEEEQTTRQFLYCRVIHDMNVLISGVVTLSCLVSIFVADGLVWIVFLSCACIVSALLVAWCFLFLLIFKGTKSGHGESGPGRV</sequence>
<dbReference type="EMBL" id="JACTNZ010000001">
    <property type="protein sequence ID" value="KAG5565003.1"/>
    <property type="molecule type" value="Genomic_DNA"/>
</dbReference>
<keyword evidence="1" id="KW-0472">Membrane</keyword>
<evidence type="ECO:0000256" key="1">
    <source>
        <dbReference type="SAM" id="Phobius"/>
    </source>
</evidence>
<organism evidence="2 3">
    <name type="scientific">Rhododendron griersonianum</name>
    <dbReference type="NCBI Taxonomy" id="479676"/>
    <lineage>
        <taxon>Eukaryota</taxon>
        <taxon>Viridiplantae</taxon>
        <taxon>Streptophyta</taxon>
        <taxon>Embryophyta</taxon>
        <taxon>Tracheophyta</taxon>
        <taxon>Spermatophyta</taxon>
        <taxon>Magnoliopsida</taxon>
        <taxon>eudicotyledons</taxon>
        <taxon>Gunneridae</taxon>
        <taxon>Pentapetalae</taxon>
        <taxon>asterids</taxon>
        <taxon>Ericales</taxon>
        <taxon>Ericaceae</taxon>
        <taxon>Ericoideae</taxon>
        <taxon>Rhodoreae</taxon>
        <taxon>Rhododendron</taxon>
    </lineage>
</organism>
<feature type="transmembrane region" description="Helical" evidence="1">
    <location>
        <begin position="149"/>
        <end position="174"/>
    </location>
</feature>
<evidence type="ECO:0000313" key="2">
    <source>
        <dbReference type="EMBL" id="KAG5565003.1"/>
    </source>
</evidence>
<proteinExistence type="predicted"/>
<accession>A0AAV6LIP9</accession>
<keyword evidence="3" id="KW-1185">Reference proteome</keyword>
<dbReference type="AlphaFoldDB" id="A0AAV6LIP9"/>
<name>A0AAV6LIP9_9ERIC</name>
<protein>
    <recommendedName>
        <fullName evidence="4">PGG domain-containing protein</fullName>
    </recommendedName>
</protein>
<feature type="transmembrane region" description="Helical" evidence="1">
    <location>
        <begin position="48"/>
        <end position="66"/>
    </location>
</feature>
<keyword evidence="1" id="KW-0812">Transmembrane</keyword>